<dbReference type="HOGENOM" id="CLU_3264928_0_0_9"/>
<dbReference type="STRING" id="649747.HMPREF0083_05558"/>
<name>U1Y470_ANEAE</name>
<evidence type="ECO:0000313" key="1">
    <source>
        <dbReference type="EMBL" id="ERI05711.1"/>
    </source>
</evidence>
<comment type="caution">
    <text evidence="1">The sequence shown here is derived from an EMBL/GenBank/DDBJ whole genome shotgun (WGS) entry which is preliminary data.</text>
</comment>
<proteinExistence type="predicted"/>
<gene>
    <name evidence="1" type="ORF">HMPREF0083_05558</name>
</gene>
<dbReference type="Proteomes" id="UP000016511">
    <property type="component" value="Unassembled WGS sequence"/>
</dbReference>
<sequence length="41" mass="4442">MIDPHVFLATWTKDLDDDFHLNVLPGSCRTLNDLSGGGGVN</sequence>
<accession>U1Y470</accession>
<dbReference type="AlphaFoldDB" id="U1Y470"/>
<keyword evidence="2" id="KW-1185">Reference proteome</keyword>
<evidence type="ECO:0000313" key="2">
    <source>
        <dbReference type="Proteomes" id="UP000016511"/>
    </source>
</evidence>
<dbReference type="EMBL" id="AWSJ01000347">
    <property type="protein sequence ID" value="ERI05711.1"/>
    <property type="molecule type" value="Genomic_DNA"/>
</dbReference>
<protein>
    <submittedName>
        <fullName evidence="1">Uncharacterized protein</fullName>
    </submittedName>
</protein>
<reference evidence="1 2" key="1">
    <citation type="submission" date="2013-08" db="EMBL/GenBank/DDBJ databases">
        <authorList>
            <person name="Weinstock G."/>
            <person name="Sodergren E."/>
            <person name="Wylie T."/>
            <person name="Fulton L."/>
            <person name="Fulton R."/>
            <person name="Fronick C."/>
            <person name="O'Laughlin M."/>
            <person name="Godfrey J."/>
            <person name="Miner T."/>
            <person name="Herter B."/>
            <person name="Appelbaum E."/>
            <person name="Cordes M."/>
            <person name="Lek S."/>
            <person name="Wollam A."/>
            <person name="Pepin K.H."/>
            <person name="Palsikar V.B."/>
            <person name="Mitreva M."/>
            <person name="Wilson R.K."/>
        </authorList>
    </citation>
    <scope>NUCLEOTIDE SEQUENCE [LARGE SCALE GENOMIC DNA]</scope>
    <source>
        <strain evidence="1 2">ATCC 12856</strain>
    </source>
</reference>
<organism evidence="1 2">
    <name type="scientific">Aneurinibacillus aneurinilyticus ATCC 12856</name>
    <dbReference type="NCBI Taxonomy" id="649747"/>
    <lineage>
        <taxon>Bacteria</taxon>
        <taxon>Bacillati</taxon>
        <taxon>Bacillota</taxon>
        <taxon>Bacilli</taxon>
        <taxon>Bacillales</taxon>
        <taxon>Paenibacillaceae</taxon>
        <taxon>Aneurinibacillus group</taxon>
        <taxon>Aneurinibacillus</taxon>
    </lineage>
</organism>